<dbReference type="PANTHER" id="PTHR24216">
    <property type="entry name" value="PAXILLIN-RELATED"/>
    <property type="match status" value="1"/>
</dbReference>
<dbReference type="GeneID" id="20676807"/>
<feature type="compositionally biased region" description="Pro residues" evidence="1">
    <location>
        <begin position="622"/>
        <end position="632"/>
    </location>
</feature>
<feature type="compositionally biased region" description="Low complexity" evidence="1">
    <location>
        <begin position="633"/>
        <end position="643"/>
    </location>
</feature>
<keyword evidence="3" id="KW-1185">Reference proteome</keyword>
<feature type="compositionally biased region" description="Acidic residues" evidence="1">
    <location>
        <begin position="1152"/>
        <end position="1164"/>
    </location>
</feature>
<evidence type="ECO:0008006" key="4">
    <source>
        <dbReference type="Google" id="ProtNLM"/>
    </source>
</evidence>
<feature type="compositionally biased region" description="Polar residues" evidence="1">
    <location>
        <begin position="884"/>
        <end position="895"/>
    </location>
</feature>
<sequence>MPPTRREFTDDEEKLLIKYIAAYAHQFNGRMGNELFKHLTDNRKRNLVADQPENGKRKRKREEDEDSGSKKKKRVRTVPAKRGEDGHGHGHGDDGVEEGADGVEEGAQSKRPSTAPRKAFSEVDDKLLIKFIALNIPSEGGRLGNKPYQMLTENPYDDSQDSTNSSHHKRKKGPRDGGLQDVPALKASNGPEVTTQNEKGKAREKPLTATKAGNTVPASTDNPAEETPQHHGAGESNGDDFIPRSSNPIQSPAATSSILSQPSNPPGSSAVGYGLRPTKAVASRTIHTPTRTGGATPRAAGSSKVPRSTPQTPSGRNPPSASTSDTTYDLTTPLQQRPQIDHARPTPKVDGPDSIVEDGDHGTTEIAPEPQRIDMASLPSPSSHVQPLPILPSPQRAPKRRKVVQAMDDDIFKSLPPSPQPDFTSPRPVPTIPQKQRALPVLEQGPYVSAYTTIQGDSRLSPSGRRQSGVEDDVTKTVWPPKRGATNRKATLPKHQGSFEKPSHLSIPAPHPMFDNDPHRSHGSPTPLPLEASLKSNKAALVQPPSLPDRTDTALPGSTDHFPLQRNRKSTSPVQSSPLTNGSDQRRSTAQPNAVATSSRVQLTPERSKHPVDSRRSEHPIPAVPDPKPSNSPAPLRASPAPAFKFPMSRTTDPRRKLFQKMPKPVNAIPTRVAEDVKNTRRRTLAGFPEEVPHLDLLSATKHLRGHMLDHDRRQSLPPSSIRSASRQSTLPEVVYEHTLHRTSSITSANTDYWSSCPRRQYNPISPSRHSPTSASVSAVSQLPESERRLTMELGAQVVLQRMAENHGLQEKLVRDIWERTNSFEKTDKVCRQMHLAMRRAYEEACAELAPSDEDEDEGSDKDWDDHRGEVIPLSRSSAEHTATRSPKQPIQASNGLKYIPSPADAVPEHMTPALHTRAAQFVRLERQGRVDEAKKREGRRASYGGSKRVEDSPQKQSFTQPQDDEGDKLDDEGDKLDDEGDEFDDEDMYLNEEDIEAGPAVEDEDEDEGEGKGKDQGAGKDGDEDEVEITKERIDLEKTGEGEVAEESVIDPGEWMEETGGIDEDELDEEFIEEVAMDEDLLVEEGLQEDLDPAELEQGSPEEPMDDTGDVDDESLGEIAIVNEDAVAEEDALDEDVVEKDVPQVSNPAEPEQDDLDTVDVDESAIKVVVDSDEDYEEQADFLPRPPSPRAPVSPSSWGSYEDKLLVDGDEDALDDLEAKMGPGSVKIRTAWLYSQFLFTAS</sequence>
<feature type="compositionally biased region" description="Acidic residues" evidence="1">
    <location>
        <begin position="963"/>
        <end position="1010"/>
    </location>
</feature>
<dbReference type="AlphaFoldDB" id="W4KJ86"/>
<feature type="compositionally biased region" description="Acidic residues" evidence="1">
    <location>
        <begin position="1104"/>
        <end position="1113"/>
    </location>
</feature>
<feature type="compositionally biased region" description="Basic and acidic residues" evidence="1">
    <location>
        <begin position="861"/>
        <end position="870"/>
    </location>
</feature>
<name>W4KJ86_HETIT</name>
<feature type="compositionally biased region" description="Basic and acidic residues" evidence="1">
    <location>
        <begin position="81"/>
        <end position="94"/>
    </location>
</feature>
<evidence type="ECO:0000313" key="3">
    <source>
        <dbReference type="Proteomes" id="UP000030671"/>
    </source>
</evidence>
<gene>
    <name evidence="2" type="ORF">HETIRDRAFT_457246</name>
</gene>
<feature type="region of interest" description="Disordered" evidence="1">
    <location>
        <begin position="920"/>
        <end position="1063"/>
    </location>
</feature>
<dbReference type="InParanoid" id="W4KJ86"/>
<feature type="compositionally biased region" description="Polar residues" evidence="1">
    <location>
        <begin position="211"/>
        <end position="222"/>
    </location>
</feature>
<evidence type="ECO:0000256" key="1">
    <source>
        <dbReference type="SAM" id="MobiDB-lite"/>
    </source>
</evidence>
<feature type="compositionally biased region" description="Basic and acidic residues" evidence="1">
    <location>
        <begin position="1011"/>
        <end position="1022"/>
    </location>
</feature>
<dbReference type="CDD" id="cd11655">
    <property type="entry name" value="rap1_myb-like"/>
    <property type="match status" value="1"/>
</dbReference>
<feature type="compositionally biased region" description="Basic and acidic residues" evidence="1">
    <location>
        <begin position="924"/>
        <end position="936"/>
    </location>
</feature>
<protein>
    <recommendedName>
        <fullName evidence="4">Rap1 Myb domain-containing protein</fullName>
    </recommendedName>
</protein>
<feature type="compositionally biased region" description="Acidic residues" evidence="1">
    <location>
        <begin position="851"/>
        <end position="860"/>
    </location>
</feature>
<feature type="compositionally biased region" description="Acidic residues" evidence="1">
    <location>
        <begin position="95"/>
        <end position="104"/>
    </location>
</feature>
<feature type="region of interest" description="Disordered" evidence="1">
    <location>
        <begin position="847"/>
        <end position="908"/>
    </location>
</feature>
<dbReference type="EMBL" id="KI925455">
    <property type="protein sequence ID" value="ETW85131.1"/>
    <property type="molecule type" value="Genomic_DNA"/>
</dbReference>
<accession>W4KJ86</accession>
<feature type="compositionally biased region" description="Basic and acidic residues" evidence="1">
    <location>
        <begin position="1029"/>
        <end position="1042"/>
    </location>
</feature>
<reference evidence="2 3" key="1">
    <citation type="journal article" date="2012" name="New Phytol.">
        <title>Insight into trade-off between wood decay and parasitism from the genome of a fungal forest pathogen.</title>
        <authorList>
            <person name="Olson A."/>
            <person name="Aerts A."/>
            <person name="Asiegbu F."/>
            <person name="Belbahri L."/>
            <person name="Bouzid O."/>
            <person name="Broberg A."/>
            <person name="Canback B."/>
            <person name="Coutinho P.M."/>
            <person name="Cullen D."/>
            <person name="Dalman K."/>
            <person name="Deflorio G."/>
            <person name="van Diepen L.T."/>
            <person name="Dunand C."/>
            <person name="Duplessis S."/>
            <person name="Durling M."/>
            <person name="Gonthier P."/>
            <person name="Grimwood J."/>
            <person name="Fossdal C.G."/>
            <person name="Hansson D."/>
            <person name="Henrissat B."/>
            <person name="Hietala A."/>
            <person name="Himmelstrand K."/>
            <person name="Hoffmeister D."/>
            <person name="Hogberg N."/>
            <person name="James T.Y."/>
            <person name="Karlsson M."/>
            <person name="Kohler A."/>
            <person name="Kues U."/>
            <person name="Lee Y.H."/>
            <person name="Lin Y.C."/>
            <person name="Lind M."/>
            <person name="Lindquist E."/>
            <person name="Lombard V."/>
            <person name="Lucas S."/>
            <person name="Lunden K."/>
            <person name="Morin E."/>
            <person name="Murat C."/>
            <person name="Park J."/>
            <person name="Raffaello T."/>
            <person name="Rouze P."/>
            <person name="Salamov A."/>
            <person name="Schmutz J."/>
            <person name="Solheim H."/>
            <person name="Stahlberg J."/>
            <person name="Velez H."/>
            <person name="de Vries R.P."/>
            <person name="Wiebenga A."/>
            <person name="Woodward S."/>
            <person name="Yakovlev I."/>
            <person name="Garbelotto M."/>
            <person name="Martin F."/>
            <person name="Grigoriev I.V."/>
            <person name="Stenlid J."/>
        </authorList>
    </citation>
    <scope>NUCLEOTIDE SEQUENCE [LARGE SCALE GENOMIC DNA]</scope>
    <source>
        <strain evidence="2 3">TC 32-1</strain>
    </source>
</reference>
<feature type="region of interest" description="Disordered" evidence="1">
    <location>
        <begin position="135"/>
        <end position="649"/>
    </location>
</feature>
<dbReference type="Proteomes" id="UP000030671">
    <property type="component" value="Unassembled WGS sequence"/>
</dbReference>
<feature type="compositionally biased region" description="Acidic residues" evidence="1">
    <location>
        <begin position="1172"/>
        <end position="1181"/>
    </location>
</feature>
<proteinExistence type="predicted"/>
<feature type="region of interest" description="Disordered" evidence="1">
    <location>
        <begin position="1138"/>
        <end position="1203"/>
    </location>
</feature>
<dbReference type="HOGENOM" id="CLU_266474_0_0_1"/>
<dbReference type="KEGG" id="hir:HETIRDRAFT_457246"/>
<dbReference type="RefSeq" id="XP_009542015.1">
    <property type="nucleotide sequence ID" value="XM_009543720.1"/>
</dbReference>
<dbReference type="eggNOG" id="ENOG502SEHF">
    <property type="taxonomic scope" value="Eukaryota"/>
</dbReference>
<feature type="compositionally biased region" description="Polar residues" evidence="1">
    <location>
        <begin position="570"/>
        <end position="602"/>
    </location>
</feature>
<feature type="compositionally biased region" description="Polar residues" evidence="1">
    <location>
        <begin position="244"/>
        <end position="262"/>
    </location>
</feature>
<dbReference type="OrthoDB" id="435460at2759"/>
<feature type="compositionally biased region" description="Basic and acidic residues" evidence="1">
    <location>
        <begin position="606"/>
        <end position="619"/>
    </location>
</feature>
<organism evidence="2 3">
    <name type="scientific">Heterobasidion irregulare (strain TC 32-1)</name>
    <dbReference type="NCBI Taxonomy" id="747525"/>
    <lineage>
        <taxon>Eukaryota</taxon>
        <taxon>Fungi</taxon>
        <taxon>Dikarya</taxon>
        <taxon>Basidiomycota</taxon>
        <taxon>Agaricomycotina</taxon>
        <taxon>Agaricomycetes</taxon>
        <taxon>Russulales</taxon>
        <taxon>Bondarzewiaceae</taxon>
        <taxon>Heterobasidion</taxon>
        <taxon>Heterobasidion annosum species complex</taxon>
    </lineage>
</organism>
<evidence type="ECO:0000313" key="2">
    <source>
        <dbReference type="EMBL" id="ETW85131.1"/>
    </source>
</evidence>
<feature type="region of interest" description="Disordered" evidence="1">
    <location>
        <begin position="40"/>
        <end position="122"/>
    </location>
</feature>
<feature type="compositionally biased region" description="Polar residues" evidence="1">
    <location>
        <begin position="305"/>
        <end position="338"/>
    </location>
</feature>
<feature type="compositionally biased region" description="Polar residues" evidence="1">
    <location>
        <begin position="450"/>
        <end position="466"/>
    </location>
</feature>
<feature type="compositionally biased region" description="Acidic residues" evidence="1">
    <location>
        <begin position="1044"/>
        <end position="1063"/>
    </location>
</feature>
<feature type="region of interest" description="Disordered" evidence="1">
    <location>
        <begin position="1093"/>
        <end position="1113"/>
    </location>
</feature>